<organism evidence="5 6">
    <name type="scientific">Pseudorhodoplanes sinuspersici</name>
    <dbReference type="NCBI Taxonomy" id="1235591"/>
    <lineage>
        <taxon>Bacteria</taxon>
        <taxon>Pseudomonadati</taxon>
        <taxon>Pseudomonadota</taxon>
        <taxon>Alphaproteobacteria</taxon>
        <taxon>Hyphomicrobiales</taxon>
        <taxon>Pseudorhodoplanes</taxon>
    </lineage>
</organism>
<dbReference type="Gene3D" id="1.10.10.10">
    <property type="entry name" value="Winged helix-like DNA-binding domain superfamily/Winged helix DNA-binding domain"/>
    <property type="match status" value="1"/>
</dbReference>
<dbReference type="InterPro" id="IPR058163">
    <property type="entry name" value="LysR-type_TF_proteobact-type"/>
</dbReference>
<dbReference type="Pfam" id="PF00126">
    <property type="entry name" value="HTH_1"/>
    <property type="match status" value="1"/>
</dbReference>
<keyword evidence="6" id="KW-1185">Reference proteome</keyword>
<dbReference type="PANTHER" id="PTHR30537:SF5">
    <property type="entry name" value="HTH-TYPE TRANSCRIPTIONAL ACTIVATOR TTDR-RELATED"/>
    <property type="match status" value="1"/>
</dbReference>
<dbReference type="PANTHER" id="PTHR30537">
    <property type="entry name" value="HTH-TYPE TRANSCRIPTIONAL REGULATOR"/>
    <property type="match status" value="1"/>
</dbReference>
<dbReference type="Proteomes" id="UP000194137">
    <property type="component" value="Chromosome"/>
</dbReference>
<dbReference type="KEGG" id="psin:CAK95_13850"/>
<reference evidence="5 6" key="1">
    <citation type="submission" date="2017-05" db="EMBL/GenBank/DDBJ databases">
        <title>Full genome sequence of Pseudorhodoplanes sinuspersici.</title>
        <authorList>
            <person name="Dastgheib S.M.M."/>
            <person name="Shavandi M."/>
            <person name="Tirandaz H."/>
        </authorList>
    </citation>
    <scope>NUCLEOTIDE SEQUENCE [LARGE SCALE GENOMIC DNA]</scope>
    <source>
        <strain evidence="5 6">RIPI110</strain>
    </source>
</reference>
<evidence type="ECO:0000256" key="1">
    <source>
        <dbReference type="ARBA" id="ARBA00009437"/>
    </source>
</evidence>
<evidence type="ECO:0000256" key="4">
    <source>
        <dbReference type="ARBA" id="ARBA00023163"/>
    </source>
</evidence>
<dbReference type="RefSeq" id="WP_086088443.1">
    <property type="nucleotide sequence ID" value="NZ_CP021112.1"/>
</dbReference>
<dbReference type="PROSITE" id="PS50931">
    <property type="entry name" value="HTH_LYSR"/>
    <property type="match status" value="1"/>
</dbReference>
<dbReference type="Pfam" id="PF03466">
    <property type="entry name" value="LysR_substrate"/>
    <property type="match status" value="1"/>
</dbReference>
<name>A0A1W6ZTG8_9HYPH</name>
<dbReference type="GO" id="GO:0006351">
    <property type="term" value="P:DNA-templated transcription"/>
    <property type="evidence" value="ECO:0007669"/>
    <property type="project" value="TreeGrafter"/>
</dbReference>
<dbReference type="InterPro" id="IPR000847">
    <property type="entry name" value="LysR_HTH_N"/>
</dbReference>
<dbReference type="InterPro" id="IPR036390">
    <property type="entry name" value="WH_DNA-bd_sf"/>
</dbReference>
<dbReference type="Gene3D" id="3.40.190.290">
    <property type="match status" value="1"/>
</dbReference>
<gene>
    <name evidence="5" type="ORF">CAK95_13850</name>
</gene>
<keyword evidence="2" id="KW-0805">Transcription regulation</keyword>
<dbReference type="GO" id="GO:0003700">
    <property type="term" value="F:DNA-binding transcription factor activity"/>
    <property type="evidence" value="ECO:0007669"/>
    <property type="project" value="InterPro"/>
</dbReference>
<accession>A0A1W6ZTG8</accession>
<dbReference type="FunFam" id="1.10.10.10:FF:000001">
    <property type="entry name" value="LysR family transcriptional regulator"/>
    <property type="match status" value="1"/>
</dbReference>
<keyword evidence="4" id="KW-0804">Transcription</keyword>
<keyword evidence="3" id="KW-0238">DNA-binding</keyword>
<dbReference type="AlphaFoldDB" id="A0A1W6ZTG8"/>
<dbReference type="EMBL" id="CP021112">
    <property type="protein sequence ID" value="ARQ00045.1"/>
    <property type="molecule type" value="Genomic_DNA"/>
</dbReference>
<dbReference type="GO" id="GO:0043565">
    <property type="term" value="F:sequence-specific DNA binding"/>
    <property type="evidence" value="ECO:0007669"/>
    <property type="project" value="TreeGrafter"/>
</dbReference>
<dbReference type="CDD" id="cd08471">
    <property type="entry name" value="PBP2_CrgA_like_2"/>
    <property type="match status" value="1"/>
</dbReference>
<proteinExistence type="inferred from homology"/>
<dbReference type="SUPFAM" id="SSF53850">
    <property type="entry name" value="Periplasmic binding protein-like II"/>
    <property type="match status" value="1"/>
</dbReference>
<comment type="similarity">
    <text evidence="1">Belongs to the LysR transcriptional regulatory family.</text>
</comment>
<protein>
    <submittedName>
        <fullName evidence="5">LysR family transcriptional regulator</fullName>
    </submittedName>
</protein>
<evidence type="ECO:0000313" key="6">
    <source>
        <dbReference type="Proteomes" id="UP000194137"/>
    </source>
</evidence>
<dbReference type="InterPro" id="IPR005119">
    <property type="entry name" value="LysR_subst-bd"/>
</dbReference>
<dbReference type="OrthoDB" id="9786526at2"/>
<evidence type="ECO:0000256" key="2">
    <source>
        <dbReference type="ARBA" id="ARBA00023015"/>
    </source>
</evidence>
<dbReference type="SUPFAM" id="SSF46785">
    <property type="entry name" value="Winged helix' DNA-binding domain"/>
    <property type="match status" value="1"/>
</dbReference>
<sequence length="300" mass="32243">MDRLDAMSIFIAAVEAGSFSAASRKLGVPLPTVSRKVADLEAHLNTRLLVRSTRKLALTDAGAAYLAACKNILEQVGEAERAASGEYVSPKGDLIIAAPIVFGRLHVLPAVNDFLATFPDINVQMVLSDRNADLIDDHIDVAVRIGALSDSSMVATRVGFVRRVACASLDFLAAHRTPKTPDDLATLPCVTFGNMVSGSSWMFAAKNKRATRHVPVQARLAVNTAEAALDAAIAGVGITQVLSYQAAQAIKDKRLKIVLKDFEVEPLPIHVLYPAQTRPPLKLRSFLEFAVPRLRRSAAA</sequence>
<evidence type="ECO:0000256" key="3">
    <source>
        <dbReference type="ARBA" id="ARBA00023125"/>
    </source>
</evidence>
<evidence type="ECO:0000313" key="5">
    <source>
        <dbReference type="EMBL" id="ARQ00045.1"/>
    </source>
</evidence>
<dbReference type="STRING" id="1235591.CAK95_13850"/>
<dbReference type="InterPro" id="IPR036388">
    <property type="entry name" value="WH-like_DNA-bd_sf"/>
</dbReference>